<comment type="caution">
    <text evidence="2">The sequence shown here is derived from an EMBL/GenBank/DDBJ whole genome shotgun (WGS) entry which is preliminary data.</text>
</comment>
<dbReference type="AlphaFoldDB" id="A0AAP2AAC7"/>
<dbReference type="InterPro" id="IPR025145">
    <property type="entry name" value="DUF4087"/>
</dbReference>
<dbReference type="Proteomes" id="UP000653275">
    <property type="component" value="Unassembled WGS sequence"/>
</dbReference>
<reference evidence="2" key="1">
    <citation type="submission" date="2020-12" db="EMBL/GenBank/DDBJ databases">
        <title>Draft genome sequence of Enterobacter spp., Lelliottia spp. and Serratia spp. isolated from drinking water reservoirs and lakes.</title>
        <authorList>
            <person name="Reitter C."/>
            <person name="Neuhaus K."/>
            <person name="Huegler M."/>
        </authorList>
    </citation>
    <scope>NUCLEOTIDE SEQUENCE</scope>
    <source>
        <strain evidence="2">TZW15</strain>
    </source>
</reference>
<proteinExistence type="predicted"/>
<feature type="chain" id="PRO_5042989044" evidence="1">
    <location>
        <begin position="19"/>
        <end position="115"/>
    </location>
</feature>
<evidence type="ECO:0000313" key="2">
    <source>
        <dbReference type="EMBL" id="MBL5933439.1"/>
    </source>
</evidence>
<dbReference type="Pfam" id="PF13316">
    <property type="entry name" value="DUF4087"/>
    <property type="match status" value="1"/>
</dbReference>
<accession>A0AAP2AAC7</accession>
<protein>
    <submittedName>
        <fullName evidence="2">DUF4087 domain-containing protein</fullName>
    </submittedName>
</protein>
<evidence type="ECO:0000256" key="1">
    <source>
        <dbReference type="SAM" id="SignalP"/>
    </source>
</evidence>
<gene>
    <name evidence="2" type="ORF">I7V27_03035</name>
</gene>
<name>A0AAP2AAC7_LELAM</name>
<sequence length="115" mass="13022">MRKFLPLAILILSSYVFASELRCGWLQNPIPANQWLIDKDGTWDISLEGGYSAPGIEKLKDFPDDQFVKTNGNYGYGCSCNRVDVNKSDKKVTKIYSSKILPLSRYETDKTLPKP</sequence>
<evidence type="ECO:0000313" key="3">
    <source>
        <dbReference type="Proteomes" id="UP000653275"/>
    </source>
</evidence>
<feature type="signal peptide" evidence="1">
    <location>
        <begin position="1"/>
        <end position="18"/>
    </location>
</feature>
<dbReference type="RefSeq" id="WP_165500892.1">
    <property type="nucleotide sequence ID" value="NZ_JAENMR010000001.1"/>
</dbReference>
<keyword evidence="1" id="KW-0732">Signal</keyword>
<dbReference type="EMBL" id="JAENMS010000001">
    <property type="protein sequence ID" value="MBL5933439.1"/>
    <property type="molecule type" value="Genomic_DNA"/>
</dbReference>
<organism evidence="2 3">
    <name type="scientific">Lelliottia amnigena</name>
    <name type="common">Enterobacter amnigenus</name>
    <dbReference type="NCBI Taxonomy" id="61646"/>
    <lineage>
        <taxon>Bacteria</taxon>
        <taxon>Pseudomonadati</taxon>
        <taxon>Pseudomonadota</taxon>
        <taxon>Gammaproteobacteria</taxon>
        <taxon>Enterobacterales</taxon>
        <taxon>Enterobacteriaceae</taxon>
        <taxon>Lelliottia</taxon>
    </lineage>
</organism>